<comment type="caution">
    <text evidence="1">The sequence shown here is derived from an EMBL/GenBank/DDBJ whole genome shotgun (WGS) entry which is preliminary data.</text>
</comment>
<dbReference type="RefSeq" id="WP_057644103.1">
    <property type="nucleotide sequence ID" value="NZ_CABMMF010000010.1"/>
</dbReference>
<accession>A0AAI9EP40</accession>
<dbReference type="EMBL" id="CGCB01000010">
    <property type="protein sequence ID" value="CFQ99506.1"/>
    <property type="molecule type" value="Genomic_DNA"/>
</dbReference>
<evidence type="ECO:0000313" key="2">
    <source>
        <dbReference type="Proteomes" id="UP000046784"/>
    </source>
</evidence>
<evidence type="ECO:0000313" key="1">
    <source>
        <dbReference type="EMBL" id="CFQ99506.1"/>
    </source>
</evidence>
<protein>
    <submittedName>
        <fullName evidence="1">Type III secretion apparatus protein OrgA/MxiK</fullName>
    </submittedName>
</protein>
<proteinExistence type="predicted"/>
<gene>
    <name evidence="1" type="ORF">ERS008524_01966</name>
</gene>
<organism evidence="1 2">
    <name type="scientific">Yersinia frederiksenii</name>
    <dbReference type="NCBI Taxonomy" id="29484"/>
    <lineage>
        <taxon>Bacteria</taxon>
        <taxon>Pseudomonadati</taxon>
        <taxon>Pseudomonadota</taxon>
        <taxon>Gammaproteobacteria</taxon>
        <taxon>Enterobacterales</taxon>
        <taxon>Yersiniaceae</taxon>
        <taxon>Yersinia</taxon>
    </lineage>
</organism>
<name>A0AAI9EP40_YERFR</name>
<sequence length="182" mass="20822">MTVSPYQSTFPCQHEIMLAPGHYFHVEHSQVDYLALPPPLQRAHNHRLLMQYQLPMPDRNTLMLPDFMANKWTDIPKVAWALGILMHPLPLPWWAKTSYYAGLHHHLSDDFRQPQQEPSNPQTLLTAGAVQILAGLAPFGSAYTTRASYMFSSASRELMNVPVKKALPWNVIEGAFRYVREN</sequence>
<reference evidence="1 2" key="1">
    <citation type="submission" date="2015-03" db="EMBL/GenBank/DDBJ databases">
        <authorList>
            <consortium name="Pathogen Informatics"/>
            <person name="Murphy D."/>
        </authorList>
    </citation>
    <scope>NUCLEOTIDE SEQUENCE [LARGE SCALE GENOMIC DNA]</scope>
    <source>
        <strain evidence="1 2">3400/83</strain>
    </source>
</reference>
<dbReference type="AlphaFoldDB" id="A0AAI9EP40"/>
<dbReference type="Proteomes" id="UP000046784">
    <property type="component" value="Unassembled WGS sequence"/>
</dbReference>